<feature type="compositionally biased region" description="Polar residues" evidence="9">
    <location>
        <begin position="20"/>
        <end position="29"/>
    </location>
</feature>
<dbReference type="PANTHER" id="PTHR31038">
    <property type="entry name" value="EXPRESSED PROTEIN-RELATED"/>
    <property type="match status" value="1"/>
</dbReference>
<gene>
    <name evidence="10" type="ORF">CSSPTR1EN2_LOCUS868</name>
</gene>
<evidence type="ECO:0000256" key="1">
    <source>
        <dbReference type="ARBA" id="ARBA00004508"/>
    </source>
</evidence>
<keyword evidence="5" id="KW-0812">Transmembrane</keyword>
<reference evidence="10 11" key="1">
    <citation type="submission" date="2024-02" db="EMBL/GenBank/DDBJ databases">
        <authorList>
            <consortium name="ELIXIR-Norway"/>
            <consortium name="Elixir Norway"/>
        </authorList>
    </citation>
    <scope>NUCLEOTIDE SEQUENCE [LARGE SCALE GENOMIC DNA]</scope>
</reference>
<keyword evidence="7" id="KW-1133">Transmembrane helix</keyword>
<proteinExistence type="inferred from homology"/>
<evidence type="ECO:0000256" key="2">
    <source>
        <dbReference type="ARBA" id="ARBA00010793"/>
    </source>
</evidence>
<evidence type="ECO:0000256" key="4">
    <source>
        <dbReference type="ARBA" id="ARBA00022640"/>
    </source>
</evidence>
<keyword evidence="3" id="KW-0150">Chloroplast</keyword>
<keyword evidence="6" id="KW-0809">Transit peptide</keyword>
<comment type="similarity">
    <text evidence="2">Belongs to the RETICULATA family.</text>
</comment>
<comment type="subcellular location">
    <subcellularLocation>
        <location evidence="1">Plastid</location>
        <location evidence="1">Chloroplast membrane</location>
        <topology evidence="1">Multi-pass membrane protein</topology>
    </subcellularLocation>
</comment>
<feature type="compositionally biased region" description="Acidic residues" evidence="9">
    <location>
        <begin position="52"/>
        <end position="74"/>
    </location>
</feature>
<dbReference type="Pfam" id="PF11891">
    <property type="entry name" value="RETICULATA-like"/>
    <property type="match status" value="1"/>
</dbReference>
<evidence type="ECO:0000256" key="7">
    <source>
        <dbReference type="ARBA" id="ARBA00022989"/>
    </source>
</evidence>
<keyword evidence="11" id="KW-1185">Reference proteome</keyword>
<feature type="region of interest" description="Disordered" evidence="9">
    <location>
        <begin position="410"/>
        <end position="435"/>
    </location>
</feature>
<evidence type="ECO:0000256" key="8">
    <source>
        <dbReference type="ARBA" id="ARBA00023136"/>
    </source>
</evidence>
<dbReference type="PANTHER" id="PTHR31038:SF2">
    <property type="entry name" value="PROTEIN RETICULATA-RELATED 1, CHLOROPLASTIC"/>
    <property type="match status" value="1"/>
</dbReference>
<protein>
    <submittedName>
        <fullName evidence="10">Uncharacterized protein</fullName>
    </submittedName>
</protein>
<evidence type="ECO:0000313" key="11">
    <source>
        <dbReference type="Proteomes" id="UP001497512"/>
    </source>
</evidence>
<evidence type="ECO:0000256" key="9">
    <source>
        <dbReference type="SAM" id="MobiDB-lite"/>
    </source>
</evidence>
<keyword evidence="8" id="KW-0472">Membrane</keyword>
<feature type="compositionally biased region" description="Gly residues" evidence="9">
    <location>
        <begin position="34"/>
        <end position="51"/>
    </location>
</feature>
<dbReference type="EMBL" id="OZ019893">
    <property type="protein sequence ID" value="CAK9190394.1"/>
    <property type="molecule type" value="Genomic_DNA"/>
</dbReference>
<dbReference type="InterPro" id="IPR021825">
    <property type="entry name" value="RETICULATA-related"/>
</dbReference>
<dbReference type="Proteomes" id="UP001497512">
    <property type="component" value="Chromosome 1"/>
</dbReference>
<keyword evidence="4" id="KW-0934">Plastid</keyword>
<feature type="region of interest" description="Disordered" evidence="9">
    <location>
        <begin position="18"/>
        <end position="74"/>
    </location>
</feature>
<evidence type="ECO:0000256" key="5">
    <source>
        <dbReference type="ARBA" id="ARBA00022692"/>
    </source>
</evidence>
<evidence type="ECO:0000256" key="6">
    <source>
        <dbReference type="ARBA" id="ARBA00022946"/>
    </source>
</evidence>
<sequence length="435" mass="47392">MKGKYGAFGGGATLEKSKLDLSQSTSRVSPQLEAGGGGGNIGNKNFNGGGDGGDDDGDDDDYFGEDGDDDDGDDGGLFGRRLVLPEIFDRKIVAAVLQEWFKTINDLPSGIRQAVELGLISSGQMVRFLSVNARPTVSRAVSRIVPPSVSRAFIGRLLADPAFLYKLTLEQGFTIGYGIWWECQHRGNRIRQEWDVAAANVLTLAVCNAAICWSLAPSRSYGSTFKYEFQNTIQKLPNNVFDKSYPLREFDLPKRIYSFFYKAAELSLVGMVTGAAGAGLARLMPSSRNQEQNSVPIPSVSTSALSHGAFLGVSGNVRYQLLNGAERVMQQHFNHLGVVLFCSTVLRVLNIQIGDVTRLTWLGLGELARVAPDGLHKAYHRPSLSSDTVPGWFIPARGLVSGFFEGKKDQSKLGRQQTPHMLGKRKVKRKVTAGR</sequence>
<evidence type="ECO:0000256" key="3">
    <source>
        <dbReference type="ARBA" id="ARBA00022528"/>
    </source>
</evidence>
<accession>A0ABP0TA73</accession>
<evidence type="ECO:0000313" key="10">
    <source>
        <dbReference type="EMBL" id="CAK9190394.1"/>
    </source>
</evidence>
<organism evidence="10 11">
    <name type="scientific">Sphagnum troendelagicum</name>
    <dbReference type="NCBI Taxonomy" id="128251"/>
    <lineage>
        <taxon>Eukaryota</taxon>
        <taxon>Viridiplantae</taxon>
        <taxon>Streptophyta</taxon>
        <taxon>Embryophyta</taxon>
        <taxon>Bryophyta</taxon>
        <taxon>Sphagnophytina</taxon>
        <taxon>Sphagnopsida</taxon>
        <taxon>Sphagnales</taxon>
        <taxon>Sphagnaceae</taxon>
        <taxon>Sphagnum</taxon>
    </lineage>
</organism>
<feature type="compositionally biased region" description="Basic residues" evidence="9">
    <location>
        <begin position="422"/>
        <end position="435"/>
    </location>
</feature>
<name>A0ABP0TA73_9BRYO</name>